<reference evidence="1" key="1">
    <citation type="submission" date="2021-02" db="EMBL/GenBank/DDBJ databases">
        <authorList>
            <person name="Nowell W R."/>
        </authorList>
    </citation>
    <scope>NUCLEOTIDE SEQUENCE</scope>
    <source>
        <strain evidence="1">Ploen Becks lab</strain>
    </source>
</reference>
<keyword evidence="2" id="KW-1185">Reference proteome</keyword>
<protein>
    <recommendedName>
        <fullName evidence="3">FLYWCH-type domain-containing protein</fullName>
    </recommendedName>
</protein>
<accession>A0A814LGL9</accession>
<comment type="caution">
    <text evidence="1">The sequence shown here is derived from an EMBL/GenBank/DDBJ whole genome shotgun (WGS) entry which is preliminary data.</text>
</comment>
<gene>
    <name evidence="1" type="ORF">OXX778_LOCUS19498</name>
</gene>
<sequence length="437" mass="51533">MKEDENYLGCIEVFEDDSLRGASRFDCKLKQQCIDPLVAKLNELTIDNENDKLSWNIFETVRGEVKNAPKIYWKCTNDNCNGRAISNGLEPPLKLTQSHKNHEPEPAILEKLECIQSIKKHSQDSNEYPRCIIRKIQSNLSNECVSMLKKDAIRKIFVRERNKNALSGFNAKSLEKLVIPDNLQITFKNKKFYFFDSGQHDKNRIIIFTTEENLRLMINACYFHLCQSVWRRIQTTGLVKSWFDENFRLSFRRLQALAFIPEADISKALDIIRKNSPNDFLSILNYFENNFIGSKEKSPRYHPNLWNLFERVKNDMTLTKNDVESWHSRLKYDSIQNLTVAKVVELFRLEQSYMETTLINLFNGEQVKKLKKRQLEKNEKIKPIQFIRDTNKPEMFRLFDLHISSDGQPFLCIKPVWPRFQPKNPPRFSDNISNYKE</sequence>
<dbReference type="AlphaFoldDB" id="A0A814LGL9"/>
<dbReference type="Proteomes" id="UP000663879">
    <property type="component" value="Unassembled WGS sequence"/>
</dbReference>
<evidence type="ECO:0000313" key="1">
    <source>
        <dbReference type="EMBL" id="CAF1065902.1"/>
    </source>
</evidence>
<proteinExistence type="predicted"/>
<dbReference type="OrthoDB" id="10029846at2759"/>
<dbReference type="EMBL" id="CAJNOC010005939">
    <property type="protein sequence ID" value="CAF1065902.1"/>
    <property type="molecule type" value="Genomic_DNA"/>
</dbReference>
<organism evidence="1 2">
    <name type="scientific">Brachionus calyciflorus</name>
    <dbReference type="NCBI Taxonomy" id="104777"/>
    <lineage>
        <taxon>Eukaryota</taxon>
        <taxon>Metazoa</taxon>
        <taxon>Spiralia</taxon>
        <taxon>Gnathifera</taxon>
        <taxon>Rotifera</taxon>
        <taxon>Eurotatoria</taxon>
        <taxon>Monogononta</taxon>
        <taxon>Pseudotrocha</taxon>
        <taxon>Ploima</taxon>
        <taxon>Brachionidae</taxon>
        <taxon>Brachionus</taxon>
    </lineage>
</organism>
<name>A0A814LGL9_9BILA</name>
<evidence type="ECO:0000313" key="2">
    <source>
        <dbReference type="Proteomes" id="UP000663879"/>
    </source>
</evidence>
<evidence type="ECO:0008006" key="3">
    <source>
        <dbReference type="Google" id="ProtNLM"/>
    </source>
</evidence>